<feature type="signal peptide" evidence="1">
    <location>
        <begin position="1"/>
        <end position="17"/>
    </location>
</feature>
<reference evidence="2" key="1">
    <citation type="submission" date="2018-01" db="EMBL/GenBank/DDBJ databases">
        <title>An insight into the sialome of Amazonian anophelines.</title>
        <authorList>
            <person name="Ribeiro J.M."/>
            <person name="Scarpassa V."/>
            <person name="Calvo E."/>
        </authorList>
    </citation>
    <scope>NUCLEOTIDE SEQUENCE</scope>
</reference>
<name>A0A2M4DKY2_ANODA</name>
<protein>
    <recommendedName>
        <fullName evidence="3">Secreted protein</fullName>
    </recommendedName>
</protein>
<accession>A0A2M4DKY2</accession>
<keyword evidence="1" id="KW-0732">Signal</keyword>
<feature type="chain" id="PRO_5014941313" description="Secreted protein" evidence="1">
    <location>
        <begin position="18"/>
        <end position="71"/>
    </location>
</feature>
<evidence type="ECO:0000313" key="2">
    <source>
        <dbReference type="EMBL" id="MBW78199.1"/>
    </source>
</evidence>
<dbReference type="EMBL" id="GGFL01014021">
    <property type="protein sequence ID" value="MBW78199.1"/>
    <property type="molecule type" value="Transcribed_RNA"/>
</dbReference>
<organism evidence="2">
    <name type="scientific">Anopheles darlingi</name>
    <name type="common">Mosquito</name>
    <dbReference type="NCBI Taxonomy" id="43151"/>
    <lineage>
        <taxon>Eukaryota</taxon>
        <taxon>Metazoa</taxon>
        <taxon>Ecdysozoa</taxon>
        <taxon>Arthropoda</taxon>
        <taxon>Hexapoda</taxon>
        <taxon>Insecta</taxon>
        <taxon>Pterygota</taxon>
        <taxon>Neoptera</taxon>
        <taxon>Endopterygota</taxon>
        <taxon>Diptera</taxon>
        <taxon>Nematocera</taxon>
        <taxon>Culicoidea</taxon>
        <taxon>Culicidae</taxon>
        <taxon>Anophelinae</taxon>
        <taxon>Anopheles</taxon>
    </lineage>
</organism>
<dbReference type="AlphaFoldDB" id="A0A2M4DKY2"/>
<proteinExistence type="predicted"/>
<sequence>MCVGFALLHAFVFAVSAKKKPMKMMTILGMRMRIVMSCIAGARLASLLPLTAAATASASGSYDHFCEGSFG</sequence>
<evidence type="ECO:0008006" key="3">
    <source>
        <dbReference type="Google" id="ProtNLM"/>
    </source>
</evidence>
<evidence type="ECO:0000256" key="1">
    <source>
        <dbReference type="SAM" id="SignalP"/>
    </source>
</evidence>